<dbReference type="InterPro" id="IPR020846">
    <property type="entry name" value="MFS_dom"/>
</dbReference>
<dbReference type="Pfam" id="PF07690">
    <property type="entry name" value="MFS_1"/>
    <property type="match status" value="1"/>
</dbReference>
<dbReference type="InParanoid" id="A0A165D9B1"/>
<evidence type="ECO:0000256" key="3">
    <source>
        <dbReference type="ARBA" id="ARBA00022692"/>
    </source>
</evidence>
<accession>A0A165D9B1</accession>
<keyword evidence="2" id="KW-0813">Transport</keyword>
<feature type="transmembrane region" description="Helical" evidence="7">
    <location>
        <begin position="395"/>
        <end position="414"/>
    </location>
</feature>
<evidence type="ECO:0000256" key="7">
    <source>
        <dbReference type="SAM" id="Phobius"/>
    </source>
</evidence>
<keyword evidence="10" id="KW-1185">Reference proteome</keyword>
<dbReference type="SUPFAM" id="SSF103473">
    <property type="entry name" value="MFS general substrate transporter"/>
    <property type="match status" value="2"/>
</dbReference>
<dbReference type="InterPro" id="IPR011701">
    <property type="entry name" value="MFS"/>
</dbReference>
<feature type="transmembrane region" description="Helical" evidence="7">
    <location>
        <begin position="260"/>
        <end position="278"/>
    </location>
</feature>
<feature type="non-terminal residue" evidence="9">
    <location>
        <position position="1"/>
    </location>
</feature>
<dbReference type="PANTHER" id="PTHR42718:SF9">
    <property type="entry name" value="MAJOR FACILITATOR SUPERFAMILY MULTIDRUG TRANSPORTER MFSC"/>
    <property type="match status" value="1"/>
</dbReference>
<name>A0A165D9B1_EXIGL</name>
<feature type="transmembrane region" description="Helical" evidence="7">
    <location>
        <begin position="219"/>
        <end position="240"/>
    </location>
</feature>
<feature type="transmembrane region" description="Helical" evidence="7">
    <location>
        <begin position="106"/>
        <end position="124"/>
    </location>
</feature>
<reference evidence="9 10" key="1">
    <citation type="journal article" date="2016" name="Mol. Biol. Evol.">
        <title>Comparative Genomics of Early-Diverging Mushroom-Forming Fungi Provides Insights into the Origins of Lignocellulose Decay Capabilities.</title>
        <authorList>
            <person name="Nagy L.G."/>
            <person name="Riley R."/>
            <person name="Tritt A."/>
            <person name="Adam C."/>
            <person name="Daum C."/>
            <person name="Floudas D."/>
            <person name="Sun H."/>
            <person name="Yadav J.S."/>
            <person name="Pangilinan J."/>
            <person name="Larsson K.H."/>
            <person name="Matsuura K."/>
            <person name="Barry K."/>
            <person name="Labutti K."/>
            <person name="Kuo R."/>
            <person name="Ohm R.A."/>
            <person name="Bhattacharya S.S."/>
            <person name="Shirouzu T."/>
            <person name="Yoshinaga Y."/>
            <person name="Martin F.M."/>
            <person name="Grigoriev I.V."/>
            <person name="Hibbett D.S."/>
        </authorList>
    </citation>
    <scope>NUCLEOTIDE SEQUENCE [LARGE SCALE GENOMIC DNA]</scope>
    <source>
        <strain evidence="9 10">HHB12029</strain>
    </source>
</reference>
<feature type="transmembrane region" description="Helical" evidence="7">
    <location>
        <begin position="145"/>
        <end position="164"/>
    </location>
</feature>
<evidence type="ECO:0000313" key="9">
    <source>
        <dbReference type="EMBL" id="KZV84048.1"/>
    </source>
</evidence>
<feature type="transmembrane region" description="Helical" evidence="7">
    <location>
        <begin position="176"/>
        <end position="198"/>
    </location>
</feature>
<dbReference type="PANTHER" id="PTHR42718">
    <property type="entry name" value="MAJOR FACILITATOR SUPERFAMILY MULTIDRUG TRANSPORTER MFSC"/>
    <property type="match status" value="1"/>
</dbReference>
<dbReference type="Proteomes" id="UP000077266">
    <property type="component" value="Unassembled WGS sequence"/>
</dbReference>
<feature type="transmembrane region" description="Helical" evidence="7">
    <location>
        <begin position="348"/>
        <end position="370"/>
    </location>
</feature>
<feature type="domain" description="Major facilitator superfamily (MFS) profile" evidence="8">
    <location>
        <begin position="1"/>
        <end position="418"/>
    </location>
</feature>
<comment type="subcellular location">
    <subcellularLocation>
        <location evidence="1">Membrane</location>
        <topology evidence="1">Multi-pass membrane protein</topology>
    </subcellularLocation>
</comment>
<evidence type="ECO:0000256" key="4">
    <source>
        <dbReference type="ARBA" id="ARBA00022989"/>
    </source>
</evidence>
<dbReference type="InterPro" id="IPR005829">
    <property type="entry name" value="Sugar_transporter_CS"/>
</dbReference>
<feature type="transmembrane region" description="Helical" evidence="7">
    <location>
        <begin position="310"/>
        <end position="336"/>
    </location>
</feature>
<gene>
    <name evidence="9" type="ORF">EXIGLDRAFT_624823</name>
</gene>
<feature type="transmembrane region" description="Helical" evidence="7">
    <location>
        <begin position="73"/>
        <end position="94"/>
    </location>
</feature>
<sequence>LLLGRVADLYGRKRVFLSGIAWLCVFSIGCGFAQDDITLDILRGFSGIGPAAMVPAALGILAHSFPPGKQRSFAFAAFSAGAPLGGVVGWVIAAPLVQFTKPTWRTPFYLMAGLCVLVFLLGYLSIDRDPPLAELQLGHDRTIDWVGACLITVGLVLLTFSLAQGEVAEHGWRTPYIIALLVISPFFIAAFMGWEWYYEHRMNRSPLLRIGLWTRGHGTFAVVQAIAFFEMSCFFAWIFWTTLFYQELNGKTPVLVMVRFLPMTVTGIILNVIIGLFIAHIPLVYLVTIGTGLTAVSALLFAIIDESAPYWAYNFPAAILSVFGADFIFASGAIFVAKVALPSEQSVAGGLFQTLIQLGSAFGIAITTIVHDAGVKNDDLNTAPHHAQLQGYRDGFWAAFAFATFAMVLGIVFLRHVGVVGDKPPEVVEDQELTEKQEPQGATDVEHGVPSAGATAVDLQPAERA</sequence>
<dbReference type="STRING" id="1314781.A0A165D9B1"/>
<proteinExistence type="predicted"/>
<evidence type="ECO:0000256" key="2">
    <source>
        <dbReference type="ARBA" id="ARBA00022448"/>
    </source>
</evidence>
<dbReference type="AlphaFoldDB" id="A0A165D9B1"/>
<evidence type="ECO:0000256" key="6">
    <source>
        <dbReference type="SAM" id="MobiDB-lite"/>
    </source>
</evidence>
<keyword evidence="4 7" id="KW-1133">Transmembrane helix</keyword>
<dbReference type="PROSITE" id="PS00216">
    <property type="entry name" value="SUGAR_TRANSPORT_1"/>
    <property type="match status" value="1"/>
</dbReference>
<dbReference type="InterPro" id="IPR036259">
    <property type="entry name" value="MFS_trans_sf"/>
</dbReference>
<organism evidence="9 10">
    <name type="scientific">Exidia glandulosa HHB12029</name>
    <dbReference type="NCBI Taxonomy" id="1314781"/>
    <lineage>
        <taxon>Eukaryota</taxon>
        <taxon>Fungi</taxon>
        <taxon>Dikarya</taxon>
        <taxon>Basidiomycota</taxon>
        <taxon>Agaricomycotina</taxon>
        <taxon>Agaricomycetes</taxon>
        <taxon>Auriculariales</taxon>
        <taxon>Exidiaceae</taxon>
        <taxon>Exidia</taxon>
    </lineage>
</organism>
<dbReference type="PROSITE" id="PS50850">
    <property type="entry name" value="MFS"/>
    <property type="match status" value="1"/>
</dbReference>
<dbReference type="GO" id="GO:0022857">
    <property type="term" value="F:transmembrane transporter activity"/>
    <property type="evidence" value="ECO:0007669"/>
    <property type="project" value="InterPro"/>
</dbReference>
<dbReference type="GO" id="GO:0016020">
    <property type="term" value="C:membrane"/>
    <property type="evidence" value="ECO:0007669"/>
    <property type="project" value="UniProtKB-SubCell"/>
</dbReference>
<keyword evidence="5 7" id="KW-0472">Membrane</keyword>
<dbReference type="OrthoDB" id="2130629at2759"/>
<protein>
    <submittedName>
        <fullName evidence="9">MFS general substrate transporter</fullName>
    </submittedName>
</protein>
<feature type="transmembrane region" description="Helical" evidence="7">
    <location>
        <begin position="15"/>
        <end position="35"/>
    </location>
</feature>
<feature type="region of interest" description="Disordered" evidence="6">
    <location>
        <begin position="430"/>
        <end position="465"/>
    </location>
</feature>
<dbReference type="Gene3D" id="1.20.1250.20">
    <property type="entry name" value="MFS general substrate transporter like domains"/>
    <property type="match status" value="2"/>
</dbReference>
<keyword evidence="3 7" id="KW-0812">Transmembrane</keyword>
<dbReference type="FunCoup" id="A0A165D9B1">
    <property type="interactions" value="30"/>
</dbReference>
<evidence type="ECO:0000256" key="5">
    <source>
        <dbReference type="ARBA" id="ARBA00023136"/>
    </source>
</evidence>
<dbReference type="EMBL" id="KV426242">
    <property type="protein sequence ID" value="KZV84048.1"/>
    <property type="molecule type" value="Genomic_DNA"/>
</dbReference>
<evidence type="ECO:0000313" key="10">
    <source>
        <dbReference type="Proteomes" id="UP000077266"/>
    </source>
</evidence>
<feature type="transmembrane region" description="Helical" evidence="7">
    <location>
        <begin position="41"/>
        <end position="61"/>
    </location>
</feature>
<feature type="transmembrane region" description="Helical" evidence="7">
    <location>
        <begin position="283"/>
        <end position="304"/>
    </location>
</feature>
<evidence type="ECO:0000256" key="1">
    <source>
        <dbReference type="ARBA" id="ARBA00004141"/>
    </source>
</evidence>
<evidence type="ECO:0000259" key="8">
    <source>
        <dbReference type="PROSITE" id="PS50850"/>
    </source>
</evidence>